<dbReference type="AlphaFoldDB" id="A0A1M6M5K2"/>
<dbReference type="InterPro" id="IPR018657">
    <property type="entry name" value="LarA-like_N"/>
</dbReference>
<sequence>MPVLGDFSMIEQILDEVRIPKFAKARQNLPAPVLDNVEEAVLTELNREKIKRLLTPGMKVAVAVGSRGITNISEIVKTTIDFLKSRFIEPFIIPAMGSHGGATAEGQKQVLAEFGITEQTMGVPILSSMEVEKIGEASGMPVYVDKYALTADGVIIINRIKPHTAFRGVIESGIIKMSVIGLGKQKGAESCHQLSMNRFDRHLIAMSKVVFEKVNVLFGLAILENAYDQTAEIHAIPVPEILENEPRLLEKAKSLIPKILLNPLDVLIVDEIGKDISGDGMDPNVTGRFSTKFAHGELEVERIVVLGLTEKTEGNANGLGAADITTERVFNNFNMAKTYINAITAAFPPTVRIPMVMRNDNYAIRCAIKTSYCLQPERIRIVRIKNTLHVDEIYISEGLLPEAMANPQIEILSKPEPFKFDRFGNLLTKI</sequence>
<keyword evidence="3" id="KW-1185">Reference proteome</keyword>
<dbReference type="RefSeq" id="WP_072871297.1">
    <property type="nucleotide sequence ID" value="NZ_FQZM01000061.1"/>
</dbReference>
<dbReference type="GO" id="GO:0050043">
    <property type="term" value="F:lactate racemase activity"/>
    <property type="evidence" value="ECO:0007669"/>
    <property type="project" value="InterPro"/>
</dbReference>
<evidence type="ECO:0000313" key="2">
    <source>
        <dbReference type="EMBL" id="SHJ78553.1"/>
    </source>
</evidence>
<dbReference type="Pfam" id="PF09861">
    <property type="entry name" value="Lar_N"/>
    <property type="match status" value="1"/>
</dbReference>
<name>A0A1M6M5K2_9FIRM</name>
<protein>
    <recommendedName>
        <fullName evidence="1">LarA-like N-terminal domain-containing protein</fullName>
    </recommendedName>
</protein>
<dbReference type="OrthoDB" id="9788398at2"/>
<feature type="domain" description="LarA-like N-terminal" evidence="1">
    <location>
        <begin position="34"/>
        <end position="196"/>
    </location>
</feature>
<dbReference type="Gene3D" id="3.40.50.11440">
    <property type="match status" value="1"/>
</dbReference>
<evidence type="ECO:0000313" key="3">
    <source>
        <dbReference type="Proteomes" id="UP000184529"/>
    </source>
</evidence>
<reference evidence="3" key="1">
    <citation type="submission" date="2016-11" db="EMBL/GenBank/DDBJ databases">
        <authorList>
            <person name="Varghese N."/>
            <person name="Submissions S."/>
        </authorList>
    </citation>
    <scope>NUCLEOTIDE SEQUENCE [LARGE SCALE GENOMIC DNA]</scope>
    <source>
        <strain evidence="3">DSM 16057</strain>
    </source>
</reference>
<evidence type="ECO:0000259" key="1">
    <source>
        <dbReference type="Pfam" id="PF09861"/>
    </source>
</evidence>
<accession>A0A1M6M5K2</accession>
<proteinExistence type="predicted"/>
<organism evidence="2 3">
    <name type="scientific">Desulfofundulus thermosubterraneus DSM 16057</name>
    <dbReference type="NCBI Taxonomy" id="1121432"/>
    <lineage>
        <taxon>Bacteria</taxon>
        <taxon>Bacillati</taxon>
        <taxon>Bacillota</taxon>
        <taxon>Clostridia</taxon>
        <taxon>Eubacteriales</taxon>
        <taxon>Peptococcaceae</taxon>
        <taxon>Desulfofundulus</taxon>
    </lineage>
</organism>
<dbReference type="EMBL" id="FQZM01000061">
    <property type="protein sequence ID" value="SHJ78553.1"/>
    <property type="molecule type" value="Genomic_DNA"/>
</dbReference>
<dbReference type="Proteomes" id="UP000184529">
    <property type="component" value="Unassembled WGS sequence"/>
</dbReference>
<gene>
    <name evidence="2" type="ORF">SAMN02745219_03330</name>
</gene>
<dbReference type="STRING" id="1121432.SAMN02745219_03330"/>